<name>A0AAV5JXM7_9ROSI</name>
<dbReference type="Proteomes" id="UP001054252">
    <property type="component" value="Unassembled WGS sequence"/>
</dbReference>
<protein>
    <submittedName>
        <fullName evidence="1">Uncharacterized protein</fullName>
    </submittedName>
</protein>
<dbReference type="AlphaFoldDB" id="A0AAV5JXM7"/>
<gene>
    <name evidence="1" type="ORF">SLEP1_g27673</name>
</gene>
<reference evidence="1 2" key="1">
    <citation type="journal article" date="2021" name="Commun. Biol.">
        <title>The genome of Shorea leprosula (Dipterocarpaceae) highlights the ecological relevance of drought in aseasonal tropical rainforests.</title>
        <authorList>
            <person name="Ng K.K.S."/>
            <person name="Kobayashi M.J."/>
            <person name="Fawcett J.A."/>
            <person name="Hatakeyama M."/>
            <person name="Paape T."/>
            <person name="Ng C.H."/>
            <person name="Ang C.C."/>
            <person name="Tnah L.H."/>
            <person name="Lee C.T."/>
            <person name="Nishiyama T."/>
            <person name="Sese J."/>
            <person name="O'Brien M.J."/>
            <person name="Copetti D."/>
            <person name="Mohd Noor M.I."/>
            <person name="Ong R.C."/>
            <person name="Putra M."/>
            <person name="Sireger I.Z."/>
            <person name="Indrioko S."/>
            <person name="Kosugi Y."/>
            <person name="Izuno A."/>
            <person name="Isagi Y."/>
            <person name="Lee S.L."/>
            <person name="Shimizu K.K."/>
        </authorList>
    </citation>
    <scope>NUCLEOTIDE SEQUENCE [LARGE SCALE GENOMIC DNA]</scope>
    <source>
        <strain evidence="1">214</strain>
    </source>
</reference>
<accession>A0AAV5JXM7</accession>
<dbReference type="EMBL" id="BPVZ01000047">
    <property type="protein sequence ID" value="GKV17131.1"/>
    <property type="molecule type" value="Genomic_DNA"/>
</dbReference>
<keyword evidence="2" id="KW-1185">Reference proteome</keyword>
<evidence type="ECO:0000313" key="2">
    <source>
        <dbReference type="Proteomes" id="UP001054252"/>
    </source>
</evidence>
<sequence length="91" mass="10292">MRKLDFSLLFLSKNPIWNPEIFPPAGESGSALSFLSCPPTAPALWGRIALNFRSRELPLHLPSASLPLQLRFLQLENYGLNPFYMSMTDLK</sequence>
<proteinExistence type="predicted"/>
<organism evidence="1 2">
    <name type="scientific">Rubroshorea leprosula</name>
    <dbReference type="NCBI Taxonomy" id="152421"/>
    <lineage>
        <taxon>Eukaryota</taxon>
        <taxon>Viridiplantae</taxon>
        <taxon>Streptophyta</taxon>
        <taxon>Embryophyta</taxon>
        <taxon>Tracheophyta</taxon>
        <taxon>Spermatophyta</taxon>
        <taxon>Magnoliopsida</taxon>
        <taxon>eudicotyledons</taxon>
        <taxon>Gunneridae</taxon>
        <taxon>Pentapetalae</taxon>
        <taxon>rosids</taxon>
        <taxon>malvids</taxon>
        <taxon>Malvales</taxon>
        <taxon>Dipterocarpaceae</taxon>
        <taxon>Rubroshorea</taxon>
    </lineage>
</organism>
<comment type="caution">
    <text evidence="1">The sequence shown here is derived from an EMBL/GenBank/DDBJ whole genome shotgun (WGS) entry which is preliminary data.</text>
</comment>
<evidence type="ECO:0000313" key="1">
    <source>
        <dbReference type="EMBL" id="GKV17131.1"/>
    </source>
</evidence>